<dbReference type="AlphaFoldDB" id="A0A7T8GSA8"/>
<proteinExistence type="predicted"/>
<dbReference type="Proteomes" id="UP000595437">
    <property type="component" value="Chromosome 16"/>
</dbReference>
<protein>
    <submittedName>
        <fullName evidence="1">Uncharacterized protein</fullName>
    </submittedName>
</protein>
<accession>A0A7T8GSA8</accession>
<organism evidence="1 2">
    <name type="scientific">Caligus rogercresseyi</name>
    <name type="common">Sea louse</name>
    <dbReference type="NCBI Taxonomy" id="217165"/>
    <lineage>
        <taxon>Eukaryota</taxon>
        <taxon>Metazoa</taxon>
        <taxon>Ecdysozoa</taxon>
        <taxon>Arthropoda</taxon>
        <taxon>Crustacea</taxon>
        <taxon>Multicrustacea</taxon>
        <taxon>Hexanauplia</taxon>
        <taxon>Copepoda</taxon>
        <taxon>Siphonostomatoida</taxon>
        <taxon>Caligidae</taxon>
        <taxon>Caligus</taxon>
    </lineage>
</organism>
<keyword evidence="2" id="KW-1185">Reference proteome</keyword>
<evidence type="ECO:0000313" key="1">
    <source>
        <dbReference type="EMBL" id="QQP36913.1"/>
    </source>
</evidence>
<dbReference type="EMBL" id="CP045905">
    <property type="protein sequence ID" value="QQP36913.1"/>
    <property type="molecule type" value="Genomic_DNA"/>
</dbReference>
<gene>
    <name evidence="1" type="ORF">FKW44_022154</name>
</gene>
<name>A0A7T8GSA8_CALRO</name>
<evidence type="ECO:0000313" key="2">
    <source>
        <dbReference type="Proteomes" id="UP000595437"/>
    </source>
</evidence>
<sequence length="95" mass="11202">MPKNLSDLLGFPRHGCLPCHWALSLRTNTHDELWPARPWTTAFAPWIASRRSPQILKWFGIPEDEIFSRRELCSMKTMGTREQRFEAQILVFFLD</sequence>
<reference evidence="2" key="1">
    <citation type="submission" date="2021-01" db="EMBL/GenBank/DDBJ databases">
        <title>Caligus Genome Assembly.</title>
        <authorList>
            <person name="Gallardo-Escarate C."/>
        </authorList>
    </citation>
    <scope>NUCLEOTIDE SEQUENCE [LARGE SCALE GENOMIC DNA]</scope>
</reference>